<dbReference type="InterPro" id="IPR014729">
    <property type="entry name" value="Rossmann-like_a/b/a_fold"/>
</dbReference>
<feature type="compositionally biased region" description="Low complexity" evidence="1">
    <location>
        <begin position="68"/>
        <end position="89"/>
    </location>
</feature>
<dbReference type="SUPFAM" id="SSF52374">
    <property type="entry name" value="Nucleotidylyl transferase"/>
    <property type="match status" value="1"/>
</dbReference>
<accession>A0ABW4WJJ2</accession>
<evidence type="ECO:0000313" key="2">
    <source>
        <dbReference type="EMBL" id="MFD2056559.1"/>
    </source>
</evidence>
<organism evidence="2 3">
    <name type="scientific">Mesorhizobium calcicola</name>
    <dbReference type="NCBI Taxonomy" id="1300310"/>
    <lineage>
        <taxon>Bacteria</taxon>
        <taxon>Pseudomonadati</taxon>
        <taxon>Pseudomonadota</taxon>
        <taxon>Alphaproteobacteria</taxon>
        <taxon>Hyphomicrobiales</taxon>
        <taxon>Phyllobacteriaceae</taxon>
        <taxon>Mesorhizobium</taxon>
    </lineage>
</organism>
<dbReference type="EMBL" id="JBHUGY010000042">
    <property type="protein sequence ID" value="MFD2056559.1"/>
    <property type="molecule type" value="Genomic_DNA"/>
</dbReference>
<feature type="non-terminal residue" evidence="2">
    <location>
        <position position="1"/>
    </location>
</feature>
<gene>
    <name evidence="2" type="ORF">ACFSQT_26815</name>
</gene>
<name>A0ABW4WJJ2_9HYPH</name>
<reference evidence="3" key="1">
    <citation type="journal article" date="2019" name="Int. J. Syst. Evol. Microbiol.">
        <title>The Global Catalogue of Microorganisms (GCM) 10K type strain sequencing project: providing services to taxonomists for standard genome sequencing and annotation.</title>
        <authorList>
            <consortium name="The Broad Institute Genomics Platform"/>
            <consortium name="The Broad Institute Genome Sequencing Center for Infectious Disease"/>
            <person name="Wu L."/>
            <person name="Ma J."/>
        </authorList>
    </citation>
    <scope>NUCLEOTIDE SEQUENCE [LARGE SCALE GENOMIC DNA]</scope>
    <source>
        <strain evidence="3">CGMCC 1.16226</strain>
    </source>
</reference>
<comment type="caution">
    <text evidence="2">The sequence shown here is derived from an EMBL/GenBank/DDBJ whole genome shotgun (WGS) entry which is preliminary data.</text>
</comment>
<protein>
    <submittedName>
        <fullName evidence="2">tRNA glutamyl-Q(34) synthetase GluQRS</fullName>
    </submittedName>
</protein>
<keyword evidence="3" id="KW-1185">Reference proteome</keyword>
<proteinExistence type="predicted"/>
<feature type="region of interest" description="Disordered" evidence="1">
    <location>
        <begin position="54"/>
        <end position="101"/>
    </location>
</feature>
<sequence length="122" mass="13086">LSWADRRWGALRRAPSKPGHRTGADVIVARRDIPTSYNLAVVMDDALQGVSHGRARPGSVFPPSGVQRPAPGTPRAAAPTISIIASSSAGRTKSCPRARRYRPCRLRHAGASPDDVRRMVGL</sequence>
<evidence type="ECO:0000256" key="1">
    <source>
        <dbReference type="SAM" id="MobiDB-lite"/>
    </source>
</evidence>
<dbReference type="Gene3D" id="3.40.50.620">
    <property type="entry name" value="HUPs"/>
    <property type="match status" value="1"/>
</dbReference>
<dbReference type="Proteomes" id="UP001597349">
    <property type="component" value="Unassembled WGS sequence"/>
</dbReference>
<evidence type="ECO:0000313" key="3">
    <source>
        <dbReference type="Proteomes" id="UP001597349"/>
    </source>
</evidence>